<dbReference type="PROSITE" id="PS50249">
    <property type="entry name" value="MPN"/>
    <property type="match status" value="1"/>
</dbReference>
<evidence type="ECO:0000313" key="8">
    <source>
        <dbReference type="EMBL" id="UQS82691.1"/>
    </source>
</evidence>
<comment type="similarity">
    <text evidence="1">Belongs to the UPF0758 family.</text>
</comment>
<dbReference type="InterPro" id="IPR037518">
    <property type="entry name" value="MPN"/>
</dbReference>
<accession>A0ABY4PAM0</accession>
<evidence type="ECO:0000256" key="1">
    <source>
        <dbReference type="ARBA" id="ARBA00010243"/>
    </source>
</evidence>
<evidence type="ECO:0000313" key="9">
    <source>
        <dbReference type="Proteomes" id="UP000831495"/>
    </source>
</evidence>
<keyword evidence="6" id="KW-0482">Metalloprotease</keyword>
<dbReference type="InterPro" id="IPR025657">
    <property type="entry name" value="RadC_JAB"/>
</dbReference>
<dbReference type="Proteomes" id="UP000831495">
    <property type="component" value="Chromosome"/>
</dbReference>
<dbReference type="SUPFAM" id="SSF102712">
    <property type="entry name" value="JAB1/MPN domain"/>
    <property type="match status" value="1"/>
</dbReference>
<evidence type="ECO:0000259" key="7">
    <source>
        <dbReference type="PROSITE" id="PS50249"/>
    </source>
</evidence>
<evidence type="ECO:0000256" key="6">
    <source>
        <dbReference type="ARBA" id="ARBA00023049"/>
    </source>
</evidence>
<dbReference type="CDD" id="cd08071">
    <property type="entry name" value="MPN_DUF2466"/>
    <property type="match status" value="1"/>
</dbReference>
<dbReference type="EMBL" id="CP093366">
    <property type="protein sequence ID" value="UQS82691.1"/>
    <property type="molecule type" value="Genomic_DNA"/>
</dbReference>
<keyword evidence="5" id="KW-0862">Zinc</keyword>
<evidence type="ECO:0000256" key="5">
    <source>
        <dbReference type="ARBA" id="ARBA00022833"/>
    </source>
</evidence>
<dbReference type="InterPro" id="IPR001405">
    <property type="entry name" value="UPF0758"/>
</dbReference>
<sequence>MQKKTNDNWLPQNLTISQLLMLILDQTLAEDVRLTIVQQLAAYSAGFTDLLKLRQLSRGQITYLSFEDLRRLQAILEISTRLNYQNQLSVGQIFSTQQLGKHLIKKWCQTDHEELLGFFFDAQRQLLCEQVIFMGSLDQALVHPREIMQIALNLPCKYFVVAHNHPSGNLTPSNADITFTQRLATCGHCLEIELVDHLIIGKNNFSSFRQLELL</sequence>
<feature type="domain" description="MPN" evidence="7">
    <location>
        <begin position="92"/>
        <end position="214"/>
    </location>
</feature>
<organism evidence="8 9">
    <name type="scientific">Bombilactobacillus folatiphilus</name>
    <dbReference type="NCBI Taxonomy" id="2923362"/>
    <lineage>
        <taxon>Bacteria</taxon>
        <taxon>Bacillati</taxon>
        <taxon>Bacillota</taxon>
        <taxon>Bacilli</taxon>
        <taxon>Lactobacillales</taxon>
        <taxon>Lactobacillaceae</taxon>
        <taxon>Bombilactobacillus</taxon>
    </lineage>
</organism>
<dbReference type="RefSeq" id="WP_249514969.1">
    <property type="nucleotide sequence ID" value="NZ_CP093366.1"/>
</dbReference>
<proteinExistence type="inferred from homology"/>
<dbReference type="PANTHER" id="PTHR30471:SF3">
    <property type="entry name" value="UPF0758 PROTEIN YEES-RELATED"/>
    <property type="match status" value="1"/>
</dbReference>
<reference evidence="8" key="1">
    <citation type="journal article" date="2022" name="Int. J. Syst. Evol. Microbiol.">
        <title>Apilactobacillus apisilvae sp. nov., Nicolia spurrieriana gen. nov. sp. nov., Bombilactobacillus folatiphilus sp. nov. and Bombilactobacillus thymidiniphilus sp. nov., four new lactic acid bacterial isolates from stingless bees Tetragonula carbonaria and Austroplebeia australis.</title>
        <authorList>
            <person name="Oliphant S.A."/>
            <person name="Watson-Haigh N.S."/>
            <person name="Sumby K.M."/>
            <person name="Gardner J."/>
            <person name="Groom S."/>
            <person name="Jiranek V."/>
        </authorList>
    </citation>
    <scope>NUCLEOTIDE SEQUENCE</scope>
    <source>
        <strain evidence="8">SG4_D2</strain>
    </source>
</reference>
<dbReference type="InterPro" id="IPR020891">
    <property type="entry name" value="UPF0758_CS"/>
</dbReference>
<dbReference type="PROSITE" id="PS01302">
    <property type="entry name" value="UPF0758"/>
    <property type="match status" value="1"/>
</dbReference>
<keyword evidence="2" id="KW-0645">Protease</keyword>
<dbReference type="Gene3D" id="3.40.140.10">
    <property type="entry name" value="Cytidine Deaminase, domain 2"/>
    <property type="match status" value="1"/>
</dbReference>
<gene>
    <name evidence="8" type="ORF">MOO45_03340</name>
</gene>
<keyword evidence="4" id="KW-0378">Hydrolase</keyword>
<dbReference type="PANTHER" id="PTHR30471">
    <property type="entry name" value="DNA REPAIR PROTEIN RADC"/>
    <property type="match status" value="1"/>
</dbReference>
<evidence type="ECO:0000256" key="2">
    <source>
        <dbReference type="ARBA" id="ARBA00022670"/>
    </source>
</evidence>
<dbReference type="Pfam" id="PF04002">
    <property type="entry name" value="RadC"/>
    <property type="match status" value="1"/>
</dbReference>
<protein>
    <submittedName>
        <fullName evidence="8">JAB domain-containing protein</fullName>
    </submittedName>
</protein>
<keyword evidence="9" id="KW-1185">Reference proteome</keyword>
<name>A0ABY4PAM0_9LACO</name>
<evidence type="ECO:0000256" key="4">
    <source>
        <dbReference type="ARBA" id="ARBA00022801"/>
    </source>
</evidence>
<evidence type="ECO:0000256" key="3">
    <source>
        <dbReference type="ARBA" id="ARBA00022723"/>
    </source>
</evidence>
<keyword evidence="3" id="KW-0479">Metal-binding</keyword>